<dbReference type="InterPro" id="IPR046825">
    <property type="entry name" value="PDH_C"/>
</dbReference>
<dbReference type="GO" id="GO:0008977">
    <property type="term" value="F:prephenate dehydrogenase (NAD+) activity"/>
    <property type="evidence" value="ECO:0007669"/>
    <property type="project" value="UniProtKB-EC"/>
</dbReference>
<dbReference type="InterPro" id="IPR036291">
    <property type="entry name" value="NAD(P)-bd_dom_sf"/>
</dbReference>
<dbReference type="InterPro" id="IPR050812">
    <property type="entry name" value="Preph/Arog_dehydrog"/>
</dbReference>
<keyword evidence="8" id="KW-0520">NAD</keyword>
<dbReference type="Pfam" id="PF20463">
    <property type="entry name" value="PDH_C"/>
    <property type="match status" value="1"/>
</dbReference>
<dbReference type="Gene3D" id="3.40.50.720">
    <property type="entry name" value="NAD(P)-binding Rossmann-like Domain"/>
    <property type="match status" value="1"/>
</dbReference>
<evidence type="ECO:0000256" key="9">
    <source>
        <dbReference type="ARBA" id="ARBA00023141"/>
    </source>
</evidence>
<dbReference type="SUPFAM" id="SSF48179">
    <property type="entry name" value="6-phosphogluconate dehydrogenase C-terminal domain-like"/>
    <property type="match status" value="1"/>
</dbReference>
<dbReference type="InterPro" id="IPR002912">
    <property type="entry name" value="ACT_dom"/>
</dbReference>
<evidence type="ECO:0000256" key="2">
    <source>
        <dbReference type="ARBA" id="ARBA00007964"/>
    </source>
</evidence>
<dbReference type="PANTHER" id="PTHR21363:SF0">
    <property type="entry name" value="PREPHENATE DEHYDROGENASE [NADP(+)]"/>
    <property type="match status" value="1"/>
</dbReference>
<evidence type="ECO:0000256" key="5">
    <source>
        <dbReference type="ARBA" id="ARBA00022498"/>
    </source>
</evidence>
<dbReference type="RefSeq" id="WP_125138084.1">
    <property type="nucleotide sequence ID" value="NZ_LR130778.1"/>
</dbReference>
<dbReference type="AlphaFoldDB" id="A0A3P7S344"/>
<evidence type="ECO:0000256" key="1">
    <source>
        <dbReference type="ARBA" id="ARBA00005067"/>
    </source>
</evidence>
<keyword evidence="14" id="KW-1185">Reference proteome</keyword>
<dbReference type="SUPFAM" id="SSF55021">
    <property type="entry name" value="ACT-like"/>
    <property type="match status" value="1"/>
</dbReference>
<dbReference type="InterPro" id="IPR046826">
    <property type="entry name" value="PDH_N"/>
</dbReference>
<name>A0A3P7S344_9FIRM</name>
<protein>
    <recommendedName>
        <fullName evidence="4">Prephenate dehydrogenase</fullName>
        <ecNumber evidence="3">1.3.1.12</ecNumber>
    </recommendedName>
</protein>
<evidence type="ECO:0000313" key="13">
    <source>
        <dbReference type="EMBL" id="VDN49042.1"/>
    </source>
</evidence>
<dbReference type="InterPro" id="IPR008927">
    <property type="entry name" value="6-PGluconate_DH-like_C_sf"/>
</dbReference>
<dbReference type="EMBL" id="LR130778">
    <property type="protein sequence ID" value="VDN49042.1"/>
    <property type="molecule type" value="Genomic_DNA"/>
</dbReference>
<dbReference type="Gene3D" id="3.30.70.260">
    <property type="match status" value="1"/>
</dbReference>
<dbReference type="Proteomes" id="UP000279029">
    <property type="component" value="Chromosome"/>
</dbReference>
<evidence type="ECO:0000256" key="8">
    <source>
        <dbReference type="ARBA" id="ARBA00023027"/>
    </source>
</evidence>
<evidence type="ECO:0000256" key="7">
    <source>
        <dbReference type="ARBA" id="ARBA00023002"/>
    </source>
</evidence>
<dbReference type="EC" id="1.3.1.12" evidence="3"/>
<dbReference type="Pfam" id="PF01842">
    <property type="entry name" value="ACT"/>
    <property type="match status" value="1"/>
</dbReference>
<dbReference type="PROSITE" id="PS51176">
    <property type="entry name" value="PDH_ADH"/>
    <property type="match status" value="1"/>
</dbReference>
<keyword evidence="5" id="KW-0827">Tyrosine biosynthesis</keyword>
<comment type="similarity">
    <text evidence="2">Belongs to the prephenate/arogenate dehydrogenase family.</text>
</comment>
<organism evidence="13 14">
    <name type="scientific">Petrocella atlantisensis</name>
    <dbReference type="NCBI Taxonomy" id="2173034"/>
    <lineage>
        <taxon>Bacteria</taxon>
        <taxon>Bacillati</taxon>
        <taxon>Bacillota</taxon>
        <taxon>Clostridia</taxon>
        <taxon>Lachnospirales</taxon>
        <taxon>Vallitaleaceae</taxon>
        <taxon>Petrocella</taxon>
    </lineage>
</organism>
<gene>
    <name evidence="13" type="primary">tyrA</name>
    <name evidence="13" type="ORF">PATL70BA_3123</name>
</gene>
<evidence type="ECO:0000256" key="4">
    <source>
        <dbReference type="ARBA" id="ARBA00016891"/>
    </source>
</evidence>
<feature type="domain" description="ACT" evidence="12">
    <location>
        <begin position="295"/>
        <end position="363"/>
    </location>
</feature>
<comment type="catalytic activity">
    <reaction evidence="10">
        <text>prephenate + NAD(+) = 3-(4-hydroxyphenyl)pyruvate + CO2 + NADH</text>
        <dbReference type="Rhea" id="RHEA:13869"/>
        <dbReference type="ChEBI" id="CHEBI:16526"/>
        <dbReference type="ChEBI" id="CHEBI:29934"/>
        <dbReference type="ChEBI" id="CHEBI:36242"/>
        <dbReference type="ChEBI" id="CHEBI:57540"/>
        <dbReference type="ChEBI" id="CHEBI:57945"/>
        <dbReference type="EC" id="1.3.1.12"/>
    </reaction>
</comment>
<dbReference type="FunFam" id="3.40.50.720:FF:000208">
    <property type="entry name" value="Prephenate dehydrogenase"/>
    <property type="match status" value="1"/>
</dbReference>
<reference evidence="13 14" key="1">
    <citation type="submission" date="2018-09" db="EMBL/GenBank/DDBJ databases">
        <authorList>
            <person name="Postec A."/>
        </authorList>
    </citation>
    <scope>NUCLEOTIDE SEQUENCE [LARGE SCALE GENOMIC DNA]</scope>
    <source>
        <strain evidence="13">70B-A</strain>
    </source>
</reference>
<dbReference type="SUPFAM" id="SSF51735">
    <property type="entry name" value="NAD(P)-binding Rossmann-fold domains"/>
    <property type="match status" value="1"/>
</dbReference>
<dbReference type="FunFam" id="1.10.3660.10:FF:000003">
    <property type="entry name" value="Prephenate dehydrogenase"/>
    <property type="match status" value="1"/>
</dbReference>
<evidence type="ECO:0000313" key="14">
    <source>
        <dbReference type="Proteomes" id="UP000279029"/>
    </source>
</evidence>
<dbReference type="InterPro" id="IPR003099">
    <property type="entry name" value="Prephen_DH"/>
</dbReference>
<keyword evidence="7 13" id="KW-0560">Oxidoreductase</keyword>
<evidence type="ECO:0000256" key="10">
    <source>
        <dbReference type="ARBA" id="ARBA00049260"/>
    </source>
</evidence>
<accession>A0A3P7S344</accession>
<dbReference type="InterPro" id="IPR045865">
    <property type="entry name" value="ACT-like_dom_sf"/>
</dbReference>
<comment type="pathway">
    <text evidence="1">Amino-acid biosynthesis; L-tyrosine biosynthesis; (4-hydroxyphenyl)pyruvate from prephenate (NAD(+) route): step 1/1.</text>
</comment>
<evidence type="ECO:0000259" key="12">
    <source>
        <dbReference type="PROSITE" id="PS51671"/>
    </source>
</evidence>
<keyword evidence="6" id="KW-0028">Amino-acid biosynthesis</keyword>
<evidence type="ECO:0000256" key="3">
    <source>
        <dbReference type="ARBA" id="ARBA00012068"/>
    </source>
</evidence>
<sequence>MIKQIGFIGFGLIGGSIAKSIKKYGLAQKLIAYDRHLEPLHQAMNEGVLDQIATSLEDGFESCDLIFLCCPVKVNIEMFEKLAGIVHEQCIVTDVGSTKSDIHDALDDMGTNIRFVGGHPMTGSEKSGYEASSSQLFENIFYILTPSKTSTQEDLNVLKSLVEGIDSIPIIMDASVHDKTTASISHVPHVLAALIVNAVKHLDTEQGYMHTLAAGGFKDITRIASASPIMWQQICLSNKEPILDVLEYYKTMLTTIENSIKDEDAHQLYALFSEAQAYRNTFNDTSSGIFPRHYSFSVDVEDEPGIIAKIATLLSEAKINIKNIGIINNREIDNGVLSILFEDQDHMELSITLLRNLGYTIYT</sequence>
<dbReference type="PANTHER" id="PTHR21363">
    <property type="entry name" value="PREPHENATE DEHYDROGENASE"/>
    <property type="match status" value="1"/>
</dbReference>
<dbReference type="KEGG" id="cbar:PATL70BA_3123"/>
<dbReference type="GO" id="GO:0006571">
    <property type="term" value="P:tyrosine biosynthetic process"/>
    <property type="evidence" value="ECO:0007669"/>
    <property type="project" value="UniProtKB-UniPathway"/>
</dbReference>
<dbReference type="OrthoDB" id="9802008at2"/>
<dbReference type="Pfam" id="PF02153">
    <property type="entry name" value="PDH_N"/>
    <property type="match status" value="1"/>
</dbReference>
<feature type="domain" description="Prephenate/arogenate dehydrogenase" evidence="11">
    <location>
        <begin position="3"/>
        <end position="290"/>
    </location>
</feature>
<keyword evidence="9" id="KW-0057">Aromatic amino acid biosynthesis</keyword>
<dbReference type="UniPathway" id="UPA00122">
    <property type="reaction ID" value="UER00961"/>
</dbReference>
<evidence type="ECO:0000259" key="11">
    <source>
        <dbReference type="PROSITE" id="PS51176"/>
    </source>
</evidence>
<evidence type="ECO:0000256" key="6">
    <source>
        <dbReference type="ARBA" id="ARBA00022605"/>
    </source>
</evidence>
<dbReference type="PROSITE" id="PS51671">
    <property type="entry name" value="ACT"/>
    <property type="match status" value="1"/>
</dbReference>
<dbReference type="Gene3D" id="1.10.3660.10">
    <property type="entry name" value="6-phosphogluconate dehydrogenase C-terminal like domain"/>
    <property type="match status" value="1"/>
</dbReference>
<dbReference type="GO" id="GO:0004665">
    <property type="term" value="F:prephenate dehydrogenase (NADP+) activity"/>
    <property type="evidence" value="ECO:0007669"/>
    <property type="project" value="InterPro"/>
</dbReference>
<proteinExistence type="inferred from homology"/>
<dbReference type="GO" id="GO:0070403">
    <property type="term" value="F:NAD+ binding"/>
    <property type="evidence" value="ECO:0007669"/>
    <property type="project" value="InterPro"/>
</dbReference>